<reference evidence="1" key="1">
    <citation type="submission" date="2014-09" db="EMBL/GenBank/DDBJ databases">
        <authorList>
            <person name="Magalhaes I.L.F."/>
            <person name="Oliveira U."/>
            <person name="Santos F.R."/>
            <person name="Vidigal T.H.D.A."/>
            <person name="Brescovit A.D."/>
            <person name="Santos A.J."/>
        </authorList>
    </citation>
    <scope>NUCLEOTIDE SEQUENCE</scope>
    <source>
        <tissue evidence="1">Shoot tissue taken approximately 20 cm above the soil surface</tissue>
    </source>
</reference>
<reference evidence="1" key="2">
    <citation type="journal article" date="2015" name="Data Brief">
        <title>Shoot transcriptome of the giant reed, Arundo donax.</title>
        <authorList>
            <person name="Barrero R.A."/>
            <person name="Guerrero F.D."/>
            <person name="Moolhuijzen P."/>
            <person name="Goolsby J.A."/>
            <person name="Tidwell J."/>
            <person name="Bellgard S.E."/>
            <person name="Bellgard M.I."/>
        </authorList>
    </citation>
    <scope>NUCLEOTIDE SEQUENCE</scope>
    <source>
        <tissue evidence="1">Shoot tissue taken approximately 20 cm above the soil surface</tissue>
    </source>
</reference>
<name>A0A0A9B9B9_ARUDO</name>
<accession>A0A0A9B9B9</accession>
<dbReference type="AlphaFoldDB" id="A0A0A9B9B9"/>
<protein>
    <submittedName>
        <fullName evidence="1">Uncharacterized protein</fullName>
    </submittedName>
</protein>
<proteinExistence type="predicted"/>
<evidence type="ECO:0000313" key="1">
    <source>
        <dbReference type="EMBL" id="JAD57825.1"/>
    </source>
</evidence>
<sequence length="40" mass="4334">MCPARIPSPKAATPSLNRCMVVAHTTAPKVWPGKSLKIQF</sequence>
<dbReference type="EMBL" id="GBRH01240070">
    <property type="protein sequence ID" value="JAD57825.1"/>
    <property type="molecule type" value="Transcribed_RNA"/>
</dbReference>
<organism evidence="1">
    <name type="scientific">Arundo donax</name>
    <name type="common">Giant reed</name>
    <name type="synonym">Donax arundinaceus</name>
    <dbReference type="NCBI Taxonomy" id="35708"/>
    <lineage>
        <taxon>Eukaryota</taxon>
        <taxon>Viridiplantae</taxon>
        <taxon>Streptophyta</taxon>
        <taxon>Embryophyta</taxon>
        <taxon>Tracheophyta</taxon>
        <taxon>Spermatophyta</taxon>
        <taxon>Magnoliopsida</taxon>
        <taxon>Liliopsida</taxon>
        <taxon>Poales</taxon>
        <taxon>Poaceae</taxon>
        <taxon>PACMAD clade</taxon>
        <taxon>Arundinoideae</taxon>
        <taxon>Arundineae</taxon>
        <taxon>Arundo</taxon>
    </lineage>
</organism>